<sequence length="236" mass="27315">MMEAEDKQPWKTIFPFELPKMELHFHLSGSISSNAMRKLIHNKPGLKIHHSMTMINKGKKRTLEEYLQKFQSIHQLATSPEQTFMKRKYYGMTEKTYVEFVLDTIKQYLTAINKRGGPSVAKETVKLPEEFFLATKDTVLGLDLGGDPMGGGRGDRDGEHMQIHGLFMSMYGKNHYNKNKKKTHLHLLLHFTEIPKGRKKETFVFLDLPPDRIRHGTFLSFSEGRSLDPVNFVRHP</sequence>
<dbReference type="GO" id="GO:0004000">
    <property type="term" value="F:adenosine deaminase activity"/>
    <property type="evidence" value="ECO:0007669"/>
    <property type="project" value="TreeGrafter"/>
</dbReference>
<keyword evidence="5" id="KW-1185">Reference proteome</keyword>
<dbReference type="Proteomes" id="UP000326458">
    <property type="component" value="Unassembled WGS sequence"/>
</dbReference>
<comment type="caution">
    <text evidence="4">The sequence shown here is derived from an EMBL/GenBank/DDBJ whole genome shotgun (WGS) entry which is preliminary data.</text>
</comment>
<dbReference type="InterPro" id="IPR006330">
    <property type="entry name" value="Ado/ade_deaminase"/>
</dbReference>
<keyword evidence="3" id="KW-0546">Nucleotide metabolism</keyword>
<name>A0A5N3WRU7_MUNMU</name>
<evidence type="ECO:0000313" key="5">
    <source>
        <dbReference type="Proteomes" id="UP000326458"/>
    </source>
</evidence>
<organism evidence="4 5">
    <name type="scientific">Muntiacus muntjak</name>
    <name type="common">Barking deer</name>
    <name type="synonym">Indian muntjac</name>
    <dbReference type="NCBI Taxonomy" id="9888"/>
    <lineage>
        <taxon>Eukaryota</taxon>
        <taxon>Metazoa</taxon>
        <taxon>Chordata</taxon>
        <taxon>Craniata</taxon>
        <taxon>Vertebrata</taxon>
        <taxon>Euteleostomi</taxon>
        <taxon>Mammalia</taxon>
        <taxon>Eutheria</taxon>
        <taxon>Laurasiatheria</taxon>
        <taxon>Artiodactyla</taxon>
        <taxon>Ruminantia</taxon>
        <taxon>Pecora</taxon>
        <taxon>Cervidae</taxon>
        <taxon>Muntiacinae</taxon>
        <taxon>Muntiacus</taxon>
    </lineage>
</organism>
<dbReference type="SUPFAM" id="SSF51556">
    <property type="entry name" value="Metallo-dependent hydrolases"/>
    <property type="match status" value="1"/>
</dbReference>
<evidence type="ECO:0008006" key="6">
    <source>
        <dbReference type="Google" id="ProtNLM"/>
    </source>
</evidence>
<keyword evidence="2" id="KW-0862">Zinc</keyword>
<evidence type="ECO:0000256" key="2">
    <source>
        <dbReference type="ARBA" id="ARBA00022833"/>
    </source>
</evidence>
<gene>
    <name evidence="4" type="ORF">FD754_008507</name>
</gene>
<dbReference type="GO" id="GO:0006154">
    <property type="term" value="P:adenosine catabolic process"/>
    <property type="evidence" value="ECO:0007669"/>
    <property type="project" value="TreeGrafter"/>
</dbReference>
<dbReference type="AlphaFoldDB" id="A0A5N3WRU7"/>
<dbReference type="PANTHER" id="PTHR11409">
    <property type="entry name" value="ADENOSINE DEAMINASE"/>
    <property type="match status" value="1"/>
</dbReference>
<dbReference type="EMBL" id="VCEA01000001">
    <property type="protein sequence ID" value="KAB0364351.1"/>
    <property type="molecule type" value="Genomic_DNA"/>
</dbReference>
<protein>
    <recommendedName>
        <fullName evidence="6">Adenosine deaminase domain-containing protein</fullName>
    </recommendedName>
</protein>
<comment type="similarity">
    <text evidence="1">Belongs to the metallo-dependent hydrolases superfamily. Adenosine and AMP deaminases family.</text>
</comment>
<evidence type="ECO:0000313" key="4">
    <source>
        <dbReference type="EMBL" id="KAB0364351.1"/>
    </source>
</evidence>
<dbReference type="GO" id="GO:0046103">
    <property type="term" value="P:inosine biosynthetic process"/>
    <property type="evidence" value="ECO:0007669"/>
    <property type="project" value="TreeGrafter"/>
</dbReference>
<evidence type="ECO:0000256" key="1">
    <source>
        <dbReference type="ARBA" id="ARBA00006676"/>
    </source>
</evidence>
<dbReference type="InterPro" id="IPR032466">
    <property type="entry name" value="Metal_Hydrolase"/>
</dbReference>
<dbReference type="Gene3D" id="3.20.20.140">
    <property type="entry name" value="Metal-dependent hydrolases"/>
    <property type="match status" value="1"/>
</dbReference>
<accession>A0A5N3WRU7</accession>
<evidence type="ECO:0000256" key="3">
    <source>
        <dbReference type="ARBA" id="ARBA00023080"/>
    </source>
</evidence>
<dbReference type="GO" id="GO:0009117">
    <property type="term" value="P:nucleotide metabolic process"/>
    <property type="evidence" value="ECO:0007669"/>
    <property type="project" value="UniProtKB-KW"/>
</dbReference>
<dbReference type="PANTHER" id="PTHR11409:SF42">
    <property type="entry name" value="ADENOSINE DEAMINASE-LIKE PROTEIN"/>
    <property type="match status" value="1"/>
</dbReference>
<proteinExistence type="inferred from homology"/>
<reference evidence="4 5" key="1">
    <citation type="submission" date="2019-06" db="EMBL/GenBank/DDBJ databases">
        <title>Discovery of a novel chromosome fission-fusion reversal in muntjac.</title>
        <authorList>
            <person name="Mudd A.B."/>
            <person name="Bredeson J.V."/>
            <person name="Baum R."/>
            <person name="Hockemeyer D."/>
            <person name="Rokhsar D.S."/>
        </authorList>
    </citation>
    <scope>NUCLEOTIDE SEQUENCE [LARGE SCALE GENOMIC DNA]</scope>
    <source>
        <strain evidence="4">UTSW_UCB_Mm</strain>
        <tissue evidence="4">Fibroblast cell line</tissue>
    </source>
</reference>